<evidence type="ECO:0000256" key="6">
    <source>
        <dbReference type="ARBA" id="ARBA00022989"/>
    </source>
</evidence>
<dbReference type="GO" id="GO:0061025">
    <property type="term" value="P:membrane fusion"/>
    <property type="evidence" value="ECO:0007669"/>
    <property type="project" value="UniProtKB-ARBA"/>
</dbReference>
<dbReference type="AlphaFoldDB" id="A0AAD7QVB4"/>
<dbReference type="Proteomes" id="UP001217417">
    <property type="component" value="Unassembled WGS sequence"/>
</dbReference>
<evidence type="ECO:0000256" key="7">
    <source>
        <dbReference type="ARBA" id="ARBA00023054"/>
    </source>
</evidence>
<evidence type="ECO:0000313" key="12">
    <source>
        <dbReference type="EMBL" id="KAJ8102164.1"/>
    </source>
</evidence>
<accession>A0AAD7QVB4</accession>
<protein>
    <recommendedName>
        <fullName evidence="11">t-SNARE coiled-coil homology domain-containing protein</fullName>
    </recommendedName>
</protein>
<dbReference type="GO" id="GO:0015031">
    <property type="term" value="P:protein transport"/>
    <property type="evidence" value="ECO:0007669"/>
    <property type="project" value="UniProtKB-KW"/>
</dbReference>
<feature type="compositionally biased region" description="Low complexity" evidence="9">
    <location>
        <begin position="65"/>
        <end position="76"/>
    </location>
</feature>
<dbReference type="PROSITE" id="PS50192">
    <property type="entry name" value="T_SNARE"/>
    <property type="match status" value="1"/>
</dbReference>
<dbReference type="GO" id="GO:0005768">
    <property type="term" value="C:endosome"/>
    <property type="evidence" value="ECO:0007669"/>
    <property type="project" value="UniProtKB-ARBA"/>
</dbReference>
<feature type="region of interest" description="Disordered" evidence="9">
    <location>
        <begin position="109"/>
        <end position="146"/>
    </location>
</feature>
<dbReference type="GO" id="GO:0016020">
    <property type="term" value="C:membrane"/>
    <property type="evidence" value="ECO:0007669"/>
    <property type="project" value="UniProtKB-SubCell"/>
</dbReference>
<evidence type="ECO:0000256" key="3">
    <source>
        <dbReference type="ARBA" id="ARBA00022448"/>
    </source>
</evidence>
<keyword evidence="7" id="KW-0175">Coiled coil</keyword>
<evidence type="ECO:0000256" key="1">
    <source>
        <dbReference type="ARBA" id="ARBA00004167"/>
    </source>
</evidence>
<dbReference type="Gene3D" id="1.20.5.110">
    <property type="match status" value="1"/>
</dbReference>
<keyword evidence="13" id="KW-1185">Reference proteome</keyword>
<evidence type="ECO:0000256" key="2">
    <source>
        <dbReference type="ARBA" id="ARBA00004308"/>
    </source>
</evidence>
<dbReference type="SUPFAM" id="SSF58038">
    <property type="entry name" value="SNARE fusion complex"/>
    <property type="match status" value="1"/>
</dbReference>
<name>A0AAD7QVB4_9ASCO</name>
<evidence type="ECO:0000259" key="11">
    <source>
        <dbReference type="PROSITE" id="PS50192"/>
    </source>
</evidence>
<keyword evidence="8 10" id="KW-0472">Membrane</keyword>
<dbReference type="InterPro" id="IPR000727">
    <property type="entry name" value="T_SNARE_dom"/>
</dbReference>
<evidence type="ECO:0000256" key="10">
    <source>
        <dbReference type="SAM" id="Phobius"/>
    </source>
</evidence>
<keyword evidence="3" id="KW-0813">Transport</keyword>
<dbReference type="CDD" id="cd15859">
    <property type="entry name" value="SNARE_SYN8"/>
    <property type="match status" value="1"/>
</dbReference>
<dbReference type="GO" id="GO:0006896">
    <property type="term" value="P:Golgi to vacuole transport"/>
    <property type="evidence" value="ECO:0007669"/>
    <property type="project" value="UniProtKB-ARBA"/>
</dbReference>
<comment type="caution">
    <text evidence="12">The sequence shown here is derived from an EMBL/GenBank/DDBJ whole genome shotgun (WGS) entry which is preliminary data.</text>
</comment>
<keyword evidence="5" id="KW-0653">Protein transport</keyword>
<evidence type="ECO:0000256" key="5">
    <source>
        <dbReference type="ARBA" id="ARBA00022927"/>
    </source>
</evidence>
<feature type="compositionally biased region" description="Polar residues" evidence="9">
    <location>
        <begin position="126"/>
        <end position="143"/>
    </location>
</feature>
<feature type="domain" description="T-SNARE coiled-coil homology" evidence="11">
    <location>
        <begin position="187"/>
        <end position="249"/>
    </location>
</feature>
<dbReference type="PANTHER" id="PTHR12791">
    <property type="entry name" value="GOLGI SNARE BET1-RELATED"/>
    <property type="match status" value="1"/>
</dbReference>
<gene>
    <name evidence="12" type="ORF">POJ06DRAFT_274411</name>
</gene>
<dbReference type="EMBL" id="JARPMG010000003">
    <property type="protein sequence ID" value="KAJ8102164.1"/>
    <property type="molecule type" value="Genomic_DNA"/>
</dbReference>
<keyword evidence="6 10" id="KW-1133">Transmembrane helix</keyword>
<reference evidence="12" key="1">
    <citation type="submission" date="2023-03" db="EMBL/GenBank/DDBJ databases">
        <title>Near-Complete genome sequence of Lipomyces tetrasporous NRRL Y-64009, an oleaginous yeast capable of growing on lignocellulosic hydrolysates.</title>
        <authorList>
            <consortium name="Lawrence Berkeley National Laboratory"/>
            <person name="Jagtap S.S."/>
            <person name="Liu J.-J."/>
            <person name="Walukiewicz H.E."/>
            <person name="Pangilinan J."/>
            <person name="Lipzen A."/>
            <person name="Ahrendt S."/>
            <person name="Koriabine M."/>
            <person name="Cobaugh K."/>
            <person name="Salamov A."/>
            <person name="Yoshinaga Y."/>
            <person name="Ng V."/>
            <person name="Daum C."/>
            <person name="Grigoriev I.V."/>
            <person name="Slininger P.J."/>
            <person name="Dien B.S."/>
            <person name="Jin Y.-S."/>
            <person name="Rao C.V."/>
        </authorList>
    </citation>
    <scope>NUCLEOTIDE SEQUENCE</scope>
    <source>
        <strain evidence="12">NRRL Y-64009</strain>
    </source>
</reference>
<comment type="subcellular location">
    <subcellularLocation>
        <location evidence="2">Endomembrane system</location>
    </subcellularLocation>
    <subcellularLocation>
        <location evidence="1">Membrane</location>
        <topology evidence="1">Single-pass membrane protein</topology>
    </subcellularLocation>
</comment>
<dbReference type="GeneID" id="80884781"/>
<evidence type="ECO:0000256" key="9">
    <source>
        <dbReference type="SAM" id="MobiDB-lite"/>
    </source>
</evidence>
<dbReference type="RefSeq" id="XP_056045614.1">
    <property type="nucleotide sequence ID" value="XM_056189615.1"/>
</dbReference>
<dbReference type="FunFam" id="1.20.5.110:FF:000060">
    <property type="entry name" value="SNARE complex subunit (Syn8)"/>
    <property type="match status" value="1"/>
</dbReference>
<evidence type="ECO:0000256" key="8">
    <source>
        <dbReference type="ARBA" id="ARBA00023136"/>
    </source>
</evidence>
<feature type="region of interest" description="Disordered" evidence="9">
    <location>
        <begin position="60"/>
        <end position="79"/>
    </location>
</feature>
<evidence type="ECO:0000313" key="13">
    <source>
        <dbReference type="Proteomes" id="UP001217417"/>
    </source>
</evidence>
<sequence>MDGNGTSPSAGRLLLLADTTLVSVLERNRLKSLDLEPSAAEEADIQRSLLALRDGIATLEREQSTAESDSSASSRSLKSREDTLIRLQKQFDKLLSLLQDGGADKLLAQVSAPRPSRPSLVYPSNDEYNTSRSRLLNTSSPRTRTPKTVRFSDNLIDVQSTTPDPLSIAADEARNSASNNEALLQQQRIMQQQDDSLDRLSESISRQRELSIQIGDELDSHIELLGEVDRLVDWGQNRLDGARKRLDYVSRKTRENSSLVAIIVVIIVLLLLIIILKSVSVWIGRIGRTSCGLVLF</sequence>
<dbReference type="SMART" id="SM00397">
    <property type="entry name" value="t_SNARE"/>
    <property type="match status" value="1"/>
</dbReference>
<evidence type="ECO:0000256" key="4">
    <source>
        <dbReference type="ARBA" id="ARBA00022692"/>
    </source>
</evidence>
<organism evidence="12 13">
    <name type="scientific">Lipomyces tetrasporus</name>
    <dbReference type="NCBI Taxonomy" id="54092"/>
    <lineage>
        <taxon>Eukaryota</taxon>
        <taxon>Fungi</taxon>
        <taxon>Dikarya</taxon>
        <taxon>Ascomycota</taxon>
        <taxon>Saccharomycotina</taxon>
        <taxon>Lipomycetes</taxon>
        <taxon>Lipomycetales</taxon>
        <taxon>Lipomycetaceae</taxon>
        <taxon>Lipomyces</taxon>
    </lineage>
</organism>
<keyword evidence="4 10" id="KW-0812">Transmembrane</keyword>
<proteinExistence type="predicted"/>
<feature type="transmembrane region" description="Helical" evidence="10">
    <location>
        <begin position="259"/>
        <end position="279"/>
    </location>
</feature>